<dbReference type="PANTHER" id="PTHR42085:SF1">
    <property type="entry name" value="F-BOX DOMAIN-CONTAINING PROTEIN"/>
    <property type="match status" value="1"/>
</dbReference>
<evidence type="ECO:0000313" key="2">
    <source>
        <dbReference type="Proteomes" id="UP001324427"/>
    </source>
</evidence>
<dbReference type="Proteomes" id="UP001324427">
    <property type="component" value="Unassembled WGS sequence"/>
</dbReference>
<accession>A0AAV9JX71</accession>
<protein>
    <submittedName>
        <fullName evidence="1">Uncharacterized protein</fullName>
    </submittedName>
</protein>
<dbReference type="EMBL" id="JAVFHQ010000002">
    <property type="protein sequence ID" value="KAK4550244.1"/>
    <property type="molecule type" value="Genomic_DNA"/>
</dbReference>
<sequence>MSTPYAHHETAQTRSSILRQRAQAFCASFLDLANNLPDKMLSEHFTQHNPQITEHGPAWANKRLPFLGKTFSGKEGCLDYFSLLADTLEFIPNKDTFPGKEGFVVDDTANVTSGGGPKHSGIGLGWDGRGAVSVVGKAKFKAVKTGKEWDEQFIYRLSGFDEEGKIGHWEVWADPLSAWAAVGAITSVMDNSPLAKLPAELRNHIYELALTNDKPYIILNCLSKKRSPTLERSRTPGLVSTCKALRAETTLLFYASNEFRFGSAFLDRYDGVQAFRDFIKAVGQANAEVLPCVTFDVGTVMCINEYLRTSITTVVLCAFEAAKDLPHCRFRVEISLKIISNDWREFRIDRFELDPKDMTNSISYLRTILNQMRAIEDSAQLAGMLDDLALFERKVVQALNAKA</sequence>
<organism evidence="1 2">
    <name type="scientific">Oleoguttula mirabilis</name>
    <dbReference type="NCBI Taxonomy" id="1507867"/>
    <lineage>
        <taxon>Eukaryota</taxon>
        <taxon>Fungi</taxon>
        <taxon>Dikarya</taxon>
        <taxon>Ascomycota</taxon>
        <taxon>Pezizomycotina</taxon>
        <taxon>Dothideomycetes</taxon>
        <taxon>Dothideomycetidae</taxon>
        <taxon>Mycosphaerellales</taxon>
        <taxon>Teratosphaeriaceae</taxon>
        <taxon>Oleoguttula</taxon>
    </lineage>
</organism>
<dbReference type="InterPro" id="IPR038883">
    <property type="entry name" value="AN11006-like"/>
</dbReference>
<comment type="caution">
    <text evidence="1">The sequence shown here is derived from an EMBL/GenBank/DDBJ whole genome shotgun (WGS) entry which is preliminary data.</text>
</comment>
<dbReference type="PANTHER" id="PTHR42085">
    <property type="entry name" value="F-BOX DOMAIN-CONTAINING PROTEIN"/>
    <property type="match status" value="1"/>
</dbReference>
<dbReference type="AlphaFoldDB" id="A0AAV9JX71"/>
<evidence type="ECO:0000313" key="1">
    <source>
        <dbReference type="EMBL" id="KAK4550244.1"/>
    </source>
</evidence>
<proteinExistence type="predicted"/>
<reference evidence="1 2" key="1">
    <citation type="submission" date="2021-11" db="EMBL/GenBank/DDBJ databases">
        <title>Black yeast isolated from Biological Soil Crust.</title>
        <authorList>
            <person name="Kurbessoian T."/>
        </authorList>
    </citation>
    <scope>NUCLEOTIDE SEQUENCE [LARGE SCALE GENOMIC DNA]</scope>
    <source>
        <strain evidence="1 2">CCFEE 5522</strain>
    </source>
</reference>
<gene>
    <name evidence="1" type="ORF">LTR36_003211</name>
</gene>
<keyword evidence="2" id="KW-1185">Reference proteome</keyword>
<name>A0AAV9JX71_9PEZI</name>